<dbReference type="InterPro" id="IPR001046">
    <property type="entry name" value="NRAMP_fam"/>
</dbReference>
<dbReference type="GO" id="GO:0015086">
    <property type="term" value="F:cadmium ion transmembrane transporter activity"/>
    <property type="evidence" value="ECO:0007669"/>
    <property type="project" value="TreeGrafter"/>
</dbReference>
<keyword evidence="6 8" id="KW-0472">Membrane</keyword>
<keyword evidence="2" id="KW-0813">Transport</keyword>
<comment type="subcellular location">
    <subcellularLocation>
        <location evidence="1">Membrane</location>
        <topology evidence="1">Multi-pass membrane protein</topology>
    </subcellularLocation>
</comment>
<feature type="transmembrane region" description="Helical" evidence="8">
    <location>
        <begin position="375"/>
        <end position="398"/>
    </location>
</feature>
<feature type="transmembrane region" description="Helical" evidence="8">
    <location>
        <begin position="410"/>
        <end position="433"/>
    </location>
</feature>
<reference evidence="9 10" key="1">
    <citation type="journal article" date="2018" name="Int. J. Syst. Evol. Microbiol.">
        <title>Paraburkholderia azotifigens sp. nov., a nitrogen-fixing bacterium isolated from paddy soil.</title>
        <authorList>
            <person name="Choi G.M."/>
            <person name="Im W.T."/>
        </authorList>
    </citation>
    <scope>NUCLEOTIDE SEQUENCE [LARGE SCALE GENOMIC DNA]</scope>
    <source>
        <strain evidence="9 10">NF 2-5-3</strain>
    </source>
</reference>
<dbReference type="GO" id="GO:0005886">
    <property type="term" value="C:plasma membrane"/>
    <property type="evidence" value="ECO:0007669"/>
    <property type="project" value="TreeGrafter"/>
</dbReference>
<dbReference type="EMBL" id="VOQS01000005">
    <property type="protein sequence ID" value="TXC80922.1"/>
    <property type="molecule type" value="Genomic_DNA"/>
</dbReference>
<dbReference type="Pfam" id="PF01566">
    <property type="entry name" value="Nramp"/>
    <property type="match status" value="1"/>
</dbReference>
<keyword evidence="5 8" id="KW-1133">Transmembrane helix</keyword>
<feature type="region of interest" description="Disordered" evidence="7">
    <location>
        <begin position="1"/>
        <end position="28"/>
    </location>
</feature>
<evidence type="ECO:0000256" key="1">
    <source>
        <dbReference type="ARBA" id="ARBA00004141"/>
    </source>
</evidence>
<feature type="compositionally biased region" description="Basic and acidic residues" evidence="7">
    <location>
        <begin position="1"/>
        <end position="24"/>
    </location>
</feature>
<feature type="transmembrane region" description="Helical" evidence="8">
    <location>
        <begin position="165"/>
        <end position="185"/>
    </location>
</feature>
<dbReference type="GO" id="GO:0015293">
    <property type="term" value="F:symporter activity"/>
    <property type="evidence" value="ECO:0007669"/>
    <property type="project" value="UniProtKB-KW"/>
</dbReference>
<feature type="transmembrane region" description="Helical" evidence="8">
    <location>
        <begin position="261"/>
        <end position="282"/>
    </location>
</feature>
<name>A0A5C6V6Q0_9BURK</name>
<dbReference type="GO" id="GO:0005384">
    <property type="term" value="F:manganese ion transmembrane transporter activity"/>
    <property type="evidence" value="ECO:0007669"/>
    <property type="project" value="TreeGrafter"/>
</dbReference>
<evidence type="ECO:0000256" key="4">
    <source>
        <dbReference type="ARBA" id="ARBA00022847"/>
    </source>
</evidence>
<protein>
    <submittedName>
        <fullName evidence="9">Divalent metal cation transporter</fullName>
    </submittedName>
</protein>
<evidence type="ECO:0000256" key="6">
    <source>
        <dbReference type="ARBA" id="ARBA00023136"/>
    </source>
</evidence>
<organism evidence="9 10">
    <name type="scientific">Paraburkholderia azotifigens</name>
    <dbReference type="NCBI Taxonomy" id="2057004"/>
    <lineage>
        <taxon>Bacteria</taxon>
        <taxon>Pseudomonadati</taxon>
        <taxon>Pseudomonadota</taxon>
        <taxon>Betaproteobacteria</taxon>
        <taxon>Burkholderiales</taxon>
        <taxon>Burkholderiaceae</taxon>
        <taxon>Paraburkholderia</taxon>
    </lineage>
</organism>
<evidence type="ECO:0000256" key="7">
    <source>
        <dbReference type="SAM" id="MobiDB-lite"/>
    </source>
</evidence>
<comment type="caution">
    <text evidence="9">The sequence shown here is derived from an EMBL/GenBank/DDBJ whole genome shotgun (WGS) entry which is preliminary data.</text>
</comment>
<dbReference type="AlphaFoldDB" id="A0A5C6V6Q0"/>
<feature type="transmembrane region" description="Helical" evidence="8">
    <location>
        <begin position="346"/>
        <end position="369"/>
    </location>
</feature>
<evidence type="ECO:0000313" key="10">
    <source>
        <dbReference type="Proteomes" id="UP000321776"/>
    </source>
</evidence>
<evidence type="ECO:0000256" key="5">
    <source>
        <dbReference type="ARBA" id="ARBA00022989"/>
    </source>
</evidence>
<evidence type="ECO:0000313" key="9">
    <source>
        <dbReference type="EMBL" id="TXC80922.1"/>
    </source>
</evidence>
<feature type="transmembrane region" description="Helical" evidence="8">
    <location>
        <begin position="103"/>
        <end position="127"/>
    </location>
</feature>
<dbReference type="GO" id="GO:0034755">
    <property type="term" value="P:iron ion transmembrane transport"/>
    <property type="evidence" value="ECO:0007669"/>
    <property type="project" value="TreeGrafter"/>
</dbReference>
<proteinExistence type="predicted"/>
<dbReference type="PANTHER" id="PTHR11706:SF33">
    <property type="entry name" value="NATURAL RESISTANCE-ASSOCIATED MACROPHAGE PROTEIN 2"/>
    <property type="match status" value="1"/>
</dbReference>
<evidence type="ECO:0000256" key="2">
    <source>
        <dbReference type="ARBA" id="ARBA00022448"/>
    </source>
</evidence>
<feature type="transmembrane region" description="Helical" evidence="8">
    <location>
        <begin position="63"/>
        <end position="82"/>
    </location>
</feature>
<feature type="transmembrane region" description="Helical" evidence="8">
    <location>
        <begin position="302"/>
        <end position="325"/>
    </location>
</feature>
<dbReference type="PANTHER" id="PTHR11706">
    <property type="entry name" value="SOLUTE CARRIER PROTEIN FAMILY 11 MEMBER"/>
    <property type="match status" value="1"/>
</dbReference>
<evidence type="ECO:0000256" key="8">
    <source>
        <dbReference type="SAM" id="Phobius"/>
    </source>
</evidence>
<dbReference type="Proteomes" id="UP000321776">
    <property type="component" value="Unassembled WGS sequence"/>
</dbReference>
<accession>A0A5C6V6Q0</accession>
<keyword evidence="3 8" id="KW-0812">Transmembrane</keyword>
<sequence>MQVGRMERHPDKQTLRVSGERTDGPARSWAADVGPGLVTLGSDNDPSGIATYTLAGAWYRYDLLWVCVLSYPSMVALQLISARVASITGKGLTDNMRQHYAPVFFYFAVARFLLANTFNIAVDILAMGTAVRAVAGGPVALLSLLCGVASLILQWCVPYARYARIVQWLTLGMFAYAGVILLLHVPWHAVAIRAFIPRMVWTKDYTTMVLALFGTTMSPYLLFSQAEQEVEERQEHPSPGSSAGSNEELRKLRRDTLLRTALSNAVALAIMLASAAAFQFSHYAPGEPVALERVLEPLAHGFAPQVLGLALLGSALLALPPLAGSAAQAAASSFDWRHGEKRNTRIAVLLVAITAIGTAAAVALAMSGIDPVTALYWSALVNGMTITPVLALLVLLSSKREAVGDLVAHWSLRVLCWLATIATGAVLIVHYVVEFV</sequence>
<feature type="transmembrane region" description="Helical" evidence="8">
    <location>
        <begin position="133"/>
        <end position="153"/>
    </location>
</feature>
<gene>
    <name evidence="9" type="ORF">FRZ40_42710</name>
</gene>
<evidence type="ECO:0000256" key="3">
    <source>
        <dbReference type="ARBA" id="ARBA00022692"/>
    </source>
</evidence>
<keyword evidence="4" id="KW-0769">Symport</keyword>